<dbReference type="OrthoDB" id="8457064at2"/>
<gene>
    <name evidence="1" type="ORF">DEM27_31630</name>
</gene>
<dbReference type="AlphaFoldDB" id="A0A2U2DG44"/>
<name>A0A2U2DG44_9HYPH</name>
<protein>
    <recommendedName>
        <fullName evidence="3">DUF4747 domain-containing protein</fullName>
    </recommendedName>
</protein>
<dbReference type="Proteomes" id="UP000245252">
    <property type="component" value="Unassembled WGS sequence"/>
</dbReference>
<organism evidence="1 2">
    <name type="scientific">Metarhizobium album</name>
    <dbReference type="NCBI Taxonomy" id="2182425"/>
    <lineage>
        <taxon>Bacteria</taxon>
        <taxon>Pseudomonadati</taxon>
        <taxon>Pseudomonadota</taxon>
        <taxon>Alphaproteobacteria</taxon>
        <taxon>Hyphomicrobiales</taxon>
        <taxon>Rhizobiaceae</taxon>
        <taxon>Metarhizobium</taxon>
    </lineage>
</organism>
<accession>A0A2U2DG44</accession>
<dbReference type="EMBL" id="QFBC01000028">
    <property type="protein sequence ID" value="PWE52293.1"/>
    <property type="molecule type" value="Genomic_DNA"/>
</dbReference>
<sequence length="276" mass="30518">MAGFEYLRLSLAKPDQMTLLGSDGSPARDITRRFYLERVFNRKRLDFDHYGRTFSFLTYGIFGDILVGRIGRQALEPIHSGPDDDYAIAMIEDWKTAWFLLDLSSSSQLIAMQTGMAATKALIESLFASIENKTPGHEYVAFVEYVSNAQDFWSAVDKYRGRLTRLEFTFVPPNALGLEEEIRAIVDAAKAVGSEKTKFTHTNSQGALDPKGEYIEAALKTTSDGAGSVEMKAGKKIVFSSAKNRKTVDVPTEDLPASKDEALIGKLTSMLFGTAK</sequence>
<comment type="caution">
    <text evidence="1">The sequence shown here is derived from an EMBL/GenBank/DDBJ whole genome shotgun (WGS) entry which is preliminary data.</text>
</comment>
<reference evidence="1 2" key="1">
    <citation type="submission" date="2018-05" db="EMBL/GenBank/DDBJ databases">
        <title>The draft genome of strain NS-104.</title>
        <authorList>
            <person name="Hang P."/>
            <person name="Jiang J."/>
        </authorList>
    </citation>
    <scope>NUCLEOTIDE SEQUENCE [LARGE SCALE GENOMIC DNA]</scope>
    <source>
        <strain evidence="1 2">NS-104</strain>
    </source>
</reference>
<evidence type="ECO:0000313" key="2">
    <source>
        <dbReference type="Proteomes" id="UP000245252"/>
    </source>
</evidence>
<proteinExistence type="predicted"/>
<evidence type="ECO:0008006" key="3">
    <source>
        <dbReference type="Google" id="ProtNLM"/>
    </source>
</evidence>
<keyword evidence="2" id="KW-1185">Reference proteome</keyword>
<evidence type="ECO:0000313" key="1">
    <source>
        <dbReference type="EMBL" id="PWE52293.1"/>
    </source>
</evidence>
<dbReference type="RefSeq" id="WP_109462216.1">
    <property type="nucleotide sequence ID" value="NZ_QFBC01000028.1"/>
</dbReference>